<dbReference type="EMBL" id="LFZO01000139">
    <property type="protein sequence ID" value="KXT12788.1"/>
    <property type="molecule type" value="Genomic_DNA"/>
</dbReference>
<keyword evidence="3" id="KW-1185">Reference proteome</keyword>
<dbReference type="AlphaFoldDB" id="A0A139IDH5"/>
<dbReference type="EMBL" id="LFZO01000139">
    <property type="protein sequence ID" value="KXT12779.1"/>
    <property type="molecule type" value="Genomic_DNA"/>
</dbReference>
<name>A0A139IDH5_9PEZI</name>
<feature type="region of interest" description="Disordered" evidence="1">
    <location>
        <begin position="1"/>
        <end position="39"/>
    </location>
</feature>
<dbReference type="Proteomes" id="UP000073492">
    <property type="component" value="Unassembled WGS sequence"/>
</dbReference>
<evidence type="ECO:0000313" key="3">
    <source>
        <dbReference type="Proteomes" id="UP000073492"/>
    </source>
</evidence>
<organism evidence="2 3">
    <name type="scientific">Pseudocercospora musae</name>
    <dbReference type="NCBI Taxonomy" id="113226"/>
    <lineage>
        <taxon>Eukaryota</taxon>
        <taxon>Fungi</taxon>
        <taxon>Dikarya</taxon>
        <taxon>Ascomycota</taxon>
        <taxon>Pezizomycotina</taxon>
        <taxon>Dothideomycetes</taxon>
        <taxon>Dothideomycetidae</taxon>
        <taxon>Mycosphaerellales</taxon>
        <taxon>Mycosphaerellaceae</taxon>
        <taxon>Pseudocercospora</taxon>
    </lineage>
</organism>
<accession>A0A139IDH5</accession>
<dbReference type="OrthoDB" id="5299893at2759"/>
<dbReference type="EMBL" id="LFZO01000139">
    <property type="protein sequence ID" value="KXT12789.1"/>
    <property type="molecule type" value="Genomic_DNA"/>
</dbReference>
<comment type="caution">
    <text evidence="2">The sequence shown here is derived from an EMBL/GenBank/DDBJ whole genome shotgun (WGS) entry which is preliminary data.</text>
</comment>
<protein>
    <submittedName>
        <fullName evidence="2">Uncharacterized protein</fullName>
    </submittedName>
</protein>
<evidence type="ECO:0000256" key="1">
    <source>
        <dbReference type="SAM" id="MobiDB-lite"/>
    </source>
</evidence>
<proteinExistence type="predicted"/>
<gene>
    <name evidence="2" type="ORF">AC579_1806</name>
</gene>
<sequence length="81" mass="8833">MTKFFSLNPDDLRKFWSPRSSSHKGKETPTSSSAMNMPITPAPTMTVLGDATEMSVGGCFCNEILIFLVDGVEIACRSWSA</sequence>
<reference evidence="2 3" key="1">
    <citation type="submission" date="2015-07" db="EMBL/GenBank/DDBJ databases">
        <title>Comparative genomics of the Sigatoka disease complex on banana suggests a link between parallel evolutionary changes in Pseudocercospora fijiensis and Pseudocercospora eumusae and increased virulence on the banana host.</title>
        <authorList>
            <person name="Chang T.-C."/>
            <person name="Salvucci A."/>
            <person name="Crous P.W."/>
            <person name="Stergiopoulos I."/>
        </authorList>
    </citation>
    <scope>NUCLEOTIDE SEQUENCE [LARGE SCALE GENOMIC DNA]</scope>
    <source>
        <strain evidence="2 3">CBS 116634</strain>
    </source>
</reference>
<evidence type="ECO:0000313" key="2">
    <source>
        <dbReference type="EMBL" id="KXT12788.1"/>
    </source>
</evidence>